<name>A0A2U1E9I2_9PSEU</name>
<feature type="region of interest" description="Disordered" evidence="1">
    <location>
        <begin position="62"/>
        <end position="95"/>
    </location>
</feature>
<reference evidence="2 3" key="1">
    <citation type="submission" date="2018-04" db="EMBL/GenBank/DDBJ databases">
        <title>Genomic Encyclopedia of Type Strains, Phase IV (KMG-IV): sequencing the most valuable type-strain genomes for metagenomic binning, comparative biology and taxonomic classification.</title>
        <authorList>
            <person name="Goeker M."/>
        </authorList>
    </citation>
    <scope>NUCLEOTIDE SEQUENCE [LARGE SCALE GENOMIC DNA]</scope>
    <source>
        <strain evidence="2 3">DSM 45771</strain>
    </source>
</reference>
<accession>A0A2U1E9I2</accession>
<protein>
    <submittedName>
        <fullName evidence="2">Uncharacterized protein</fullName>
    </submittedName>
</protein>
<organism evidence="2 3">
    <name type="scientific">Actinomycetospora cinnamomea</name>
    <dbReference type="NCBI Taxonomy" id="663609"/>
    <lineage>
        <taxon>Bacteria</taxon>
        <taxon>Bacillati</taxon>
        <taxon>Actinomycetota</taxon>
        <taxon>Actinomycetes</taxon>
        <taxon>Pseudonocardiales</taxon>
        <taxon>Pseudonocardiaceae</taxon>
        <taxon>Actinomycetospora</taxon>
    </lineage>
</organism>
<keyword evidence="3" id="KW-1185">Reference proteome</keyword>
<gene>
    <name evidence="2" type="ORF">C8D89_12940</name>
</gene>
<proteinExistence type="predicted"/>
<dbReference type="EMBL" id="QEKW01000029">
    <property type="protein sequence ID" value="PVY96545.1"/>
    <property type="molecule type" value="Genomic_DNA"/>
</dbReference>
<evidence type="ECO:0000313" key="3">
    <source>
        <dbReference type="Proteomes" id="UP000245639"/>
    </source>
</evidence>
<evidence type="ECO:0000313" key="2">
    <source>
        <dbReference type="EMBL" id="PVY96545.1"/>
    </source>
</evidence>
<dbReference type="Proteomes" id="UP000245639">
    <property type="component" value="Unassembled WGS sequence"/>
</dbReference>
<evidence type="ECO:0000256" key="1">
    <source>
        <dbReference type="SAM" id="MobiDB-lite"/>
    </source>
</evidence>
<feature type="compositionally biased region" description="Basic and acidic residues" evidence="1">
    <location>
        <begin position="63"/>
        <end position="86"/>
    </location>
</feature>
<sequence>MSLSHVRVVIEQTEQCSPGSAREVDAALWSRPGRERTPAQLRETVRRLVARVADAQLAELCDTADREPTDQHVDRQDDLDWREHGARPRVGGSAA</sequence>
<comment type="caution">
    <text evidence="2">The sequence shown here is derived from an EMBL/GenBank/DDBJ whole genome shotgun (WGS) entry which is preliminary data.</text>
</comment>
<dbReference type="AlphaFoldDB" id="A0A2U1E9I2"/>